<dbReference type="PANTHER" id="PTHR46082">
    <property type="entry name" value="ATP/GTP-BINDING PROTEIN-RELATED"/>
    <property type="match status" value="1"/>
</dbReference>
<protein>
    <submittedName>
        <fullName evidence="3">FxSxx-COOH system tetratricopeptide repeat protein</fullName>
    </submittedName>
</protein>
<dbReference type="InterPro" id="IPR053137">
    <property type="entry name" value="NLR-like"/>
</dbReference>
<dbReference type="Pfam" id="PF00931">
    <property type="entry name" value="NB-ARC"/>
    <property type="match status" value="1"/>
</dbReference>
<feature type="domain" description="NB-ARC" evidence="2">
    <location>
        <begin position="132"/>
        <end position="273"/>
    </location>
</feature>
<evidence type="ECO:0000259" key="2">
    <source>
        <dbReference type="Pfam" id="PF00931"/>
    </source>
</evidence>
<proteinExistence type="predicted"/>
<dbReference type="RefSeq" id="WP_316732939.1">
    <property type="nucleotide sequence ID" value="NZ_JARAKF010000001.1"/>
</dbReference>
<keyword evidence="4" id="KW-1185">Reference proteome</keyword>
<dbReference type="NCBIfam" id="NF040586">
    <property type="entry name" value="FxSxx_TPR"/>
    <property type="match status" value="1"/>
</dbReference>
<comment type="caution">
    <text evidence="3">The sequence shown here is derived from an EMBL/GenBank/DDBJ whole genome shotgun (WGS) entry which is preliminary data.</text>
</comment>
<dbReference type="Gene3D" id="1.25.40.10">
    <property type="entry name" value="Tetratricopeptide repeat domain"/>
    <property type="match status" value="2"/>
</dbReference>
<gene>
    <name evidence="3" type="primary">fxsT</name>
    <name evidence="3" type="ORF">PU648_19755</name>
</gene>
<evidence type="ECO:0000256" key="1">
    <source>
        <dbReference type="SAM" id="MobiDB-lite"/>
    </source>
</evidence>
<dbReference type="PANTHER" id="PTHR46082:SF6">
    <property type="entry name" value="AAA+ ATPASE DOMAIN-CONTAINING PROTEIN-RELATED"/>
    <property type="match status" value="1"/>
</dbReference>
<dbReference type="EMBL" id="JARAKF010000001">
    <property type="protein sequence ID" value="MDU8994533.1"/>
    <property type="molecule type" value="Genomic_DNA"/>
</dbReference>
<dbReference type="SUPFAM" id="SSF48452">
    <property type="entry name" value="TPR-like"/>
    <property type="match status" value="3"/>
</dbReference>
<feature type="region of interest" description="Disordered" evidence="1">
    <location>
        <begin position="1"/>
        <end position="69"/>
    </location>
</feature>
<evidence type="ECO:0000313" key="3">
    <source>
        <dbReference type="EMBL" id="MDU8994533.1"/>
    </source>
</evidence>
<dbReference type="PRINTS" id="PR00364">
    <property type="entry name" value="DISEASERSIST"/>
</dbReference>
<dbReference type="Pfam" id="PF13424">
    <property type="entry name" value="TPR_12"/>
    <property type="match status" value="1"/>
</dbReference>
<dbReference type="InterPro" id="IPR002182">
    <property type="entry name" value="NB-ARC"/>
</dbReference>
<organism evidence="3 4">
    <name type="scientific">Streptomyces mirabilis</name>
    <dbReference type="NCBI Taxonomy" id="68239"/>
    <lineage>
        <taxon>Bacteria</taxon>
        <taxon>Bacillati</taxon>
        <taxon>Actinomycetota</taxon>
        <taxon>Actinomycetes</taxon>
        <taxon>Kitasatosporales</taxon>
        <taxon>Streptomycetaceae</taxon>
        <taxon>Streptomyces</taxon>
    </lineage>
</organism>
<dbReference type="InterPro" id="IPR011990">
    <property type="entry name" value="TPR-like_helical_dom_sf"/>
</dbReference>
<name>A0ABU3UKT9_9ACTN</name>
<sequence>MAIGGKRQQESTDAPDAQLTVTGTGNATATSGATAVTGYRSPHPETNGAPTIPGVSRTGDATATEGGLANTGYIHTNQLTVVQRRWPREPAAWPHQIGVIPSKAQAFQHRSEANWLRAAIDGGGTAVLGQILTGMGGVGKTQLAADYARTTWKDGSLDLLVWVTASGRSPVVSGYAQAGVELCRANPEDPEQAARAFLAWLTPKAAAEPCRWLIVLDDIADPDDLRDLWPPASPYGRTLATTRRRDAALTSEGRRRIEVGLFTATESITYLSAFLAGHGRHEPPGQLTALAHDLGHLPLALSQAAAYLIDSGEEVAAYRGLLAARSTALADTAPDRLPDDQATSLAAAWSLSIDRADTLRPVGLARPMLHLAAQLDPNGIPQTVLTSQPALTHLGQHLSGESHQISSRDAVRALRALHRLHLIEHDRDAPHQAVRVHQLIQRATRDSLPHSQRDQMVRTAADAVLAAWPATGVDAAAAARLRANSDAVVQNGEDALYQPTMHQALFRTGKSLSETGQVNAAVEYFSHLLDVAHRCLGIDHPDSLATWRHLATSRAEAGDMTGAVAALESVLEHMLQILGPDHPDTLVTQNNLAKWRGAIGDEAGAVATLELLLEHMLQSLGPDHSDTLTARNDLAWWQGQAGDKAGAIAAFEHLQIDQERVLGRNHPDTLMSAGNLAWCRGAAGDAAKALAELEPLAERTLQALGPDHRTTLATTHTYAIQLAATGNFASAVTTLESVVTRMLRALDPDHPDIFYARSNLATYKAQNGDVPTAIAEYEQLIEQAMRVLGSGNRITQYIQQALANCRGEAGDAAGATAAFAELLDSMVRVLGDDHSDVLAVRYARARWQGKAGDAAGAAAALAELLEDVERVLGESHDDTLVTREALAHWQGQASGETSDP</sequence>
<dbReference type="Gene3D" id="3.40.50.300">
    <property type="entry name" value="P-loop containing nucleotide triphosphate hydrolases"/>
    <property type="match status" value="1"/>
</dbReference>
<feature type="compositionally biased region" description="Low complexity" evidence="1">
    <location>
        <begin position="20"/>
        <end position="38"/>
    </location>
</feature>
<dbReference type="Proteomes" id="UP001257627">
    <property type="component" value="Unassembled WGS sequence"/>
</dbReference>
<dbReference type="Pfam" id="PF13374">
    <property type="entry name" value="TPR_10"/>
    <property type="match status" value="1"/>
</dbReference>
<evidence type="ECO:0000313" key="4">
    <source>
        <dbReference type="Proteomes" id="UP001257627"/>
    </source>
</evidence>
<reference evidence="3 4" key="1">
    <citation type="submission" date="2023-02" db="EMBL/GenBank/DDBJ databases">
        <authorList>
            <person name="Maleckis M."/>
        </authorList>
    </citation>
    <scope>NUCLEOTIDE SEQUENCE [LARGE SCALE GENOMIC DNA]</scope>
    <source>
        <strain evidence="3 4">P8-A2</strain>
    </source>
</reference>
<dbReference type="InterPro" id="IPR027417">
    <property type="entry name" value="P-loop_NTPase"/>
</dbReference>
<accession>A0ABU3UKT9</accession>
<dbReference type="SUPFAM" id="SSF52540">
    <property type="entry name" value="P-loop containing nucleoside triphosphate hydrolases"/>
    <property type="match status" value="1"/>
</dbReference>